<dbReference type="Pfam" id="PF00664">
    <property type="entry name" value="ABC_membrane"/>
    <property type="match status" value="1"/>
</dbReference>
<dbReference type="Proteomes" id="UP000254070">
    <property type="component" value="Unassembled WGS sequence"/>
</dbReference>
<evidence type="ECO:0000256" key="5">
    <source>
        <dbReference type="SAM" id="Phobius"/>
    </source>
</evidence>
<evidence type="ECO:0000256" key="3">
    <source>
        <dbReference type="ARBA" id="ARBA00022989"/>
    </source>
</evidence>
<dbReference type="EMBL" id="UGIF01000002">
    <property type="protein sequence ID" value="STP30891.1"/>
    <property type="molecule type" value="Genomic_DNA"/>
</dbReference>
<dbReference type="AlphaFoldDB" id="A0A377KR86"/>
<reference evidence="7 8" key="1">
    <citation type="submission" date="2018-06" db="EMBL/GenBank/DDBJ databases">
        <authorList>
            <consortium name="Pathogen Informatics"/>
            <person name="Doyle S."/>
        </authorList>
    </citation>
    <scope>NUCLEOTIDE SEQUENCE [LARGE SCALE GENOMIC DNA]</scope>
    <source>
        <strain evidence="7 8">NCTC8129</strain>
    </source>
</reference>
<dbReference type="SUPFAM" id="SSF90123">
    <property type="entry name" value="ABC transporter transmembrane region"/>
    <property type="match status" value="1"/>
</dbReference>
<keyword evidence="7" id="KW-0067">ATP-binding</keyword>
<organism evidence="7 8">
    <name type="scientific">Enterococcus durans</name>
    <dbReference type="NCBI Taxonomy" id="53345"/>
    <lineage>
        <taxon>Bacteria</taxon>
        <taxon>Bacillati</taxon>
        <taxon>Bacillota</taxon>
        <taxon>Bacilli</taxon>
        <taxon>Lactobacillales</taxon>
        <taxon>Enterococcaceae</taxon>
        <taxon>Enterococcus</taxon>
    </lineage>
</organism>
<gene>
    <name evidence="7" type="primary">lagD_5</name>
    <name evidence="7" type="ORF">NCTC8129_03148</name>
</gene>
<dbReference type="Gene3D" id="1.20.1560.10">
    <property type="entry name" value="ABC transporter type 1, transmembrane domain"/>
    <property type="match status" value="1"/>
</dbReference>
<evidence type="ECO:0000256" key="2">
    <source>
        <dbReference type="ARBA" id="ARBA00022692"/>
    </source>
</evidence>
<keyword evidence="4 5" id="KW-0472">Membrane</keyword>
<evidence type="ECO:0000313" key="7">
    <source>
        <dbReference type="EMBL" id="STP30891.1"/>
    </source>
</evidence>
<name>A0A377KR86_9ENTE</name>
<accession>A0A377KR86</accession>
<dbReference type="GO" id="GO:0005524">
    <property type="term" value="F:ATP binding"/>
    <property type="evidence" value="ECO:0007669"/>
    <property type="project" value="UniProtKB-KW"/>
</dbReference>
<evidence type="ECO:0000256" key="1">
    <source>
        <dbReference type="ARBA" id="ARBA00004651"/>
    </source>
</evidence>
<evidence type="ECO:0000256" key="4">
    <source>
        <dbReference type="ARBA" id="ARBA00023136"/>
    </source>
</evidence>
<keyword evidence="7" id="KW-0378">Hydrolase</keyword>
<protein>
    <submittedName>
        <fullName evidence="7">ABC transporter, ATP-binding protein/permease</fullName>
        <ecNumber evidence="7">3.4.22.-</ecNumber>
    </submittedName>
</protein>
<proteinExistence type="predicted"/>
<dbReference type="InterPro" id="IPR036640">
    <property type="entry name" value="ABC1_TM_sf"/>
</dbReference>
<evidence type="ECO:0000259" key="6">
    <source>
        <dbReference type="PROSITE" id="PS50929"/>
    </source>
</evidence>
<comment type="subcellular location">
    <subcellularLocation>
        <location evidence="1">Cell membrane</location>
        <topology evidence="1">Multi-pass membrane protein</topology>
    </subcellularLocation>
</comment>
<evidence type="ECO:0000313" key="8">
    <source>
        <dbReference type="Proteomes" id="UP000254070"/>
    </source>
</evidence>
<dbReference type="InterPro" id="IPR011527">
    <property type="entry name" value="ABC1_TM_dom"/>
</dbReference>
<feature type="domain" description="ABC transmembrane type-1" evidence="6">
    <location>
        <begin position="1"/>
        <end position="96"/>
    </location>
</feature>
<dbReference type="GO" id="GO:0140359">
    <property type="term" value="F:ABC-type transporter activity"/>
    <property type="evidence" value="ECO:0007669"/>
    <property type="project" value="InterPro"/>
</dbReference>
<feature type="transmembrane region" description="Helical" evidence="5">
    <location>
        <begin position="68"/>
        <end position="87"/>
    </location>
</feature>
<dbReference type="PROSITE" id="PS50929">
    <property type="entry name" value="ABC_TM1F"/>
    <property type="match status" value="1"/>
</dbReference>
<dbReference type="EC" id="3.4.22.-" evidence="7"/>
<keyword evidence="7" id="KW-0547">Nucleotide-binding</keyword>
<keyword evidence="3 5" id="KW-1133">Transmembrane helix</keyword>
<dbReference type="GO" id="GO:0016787">
    <property type="term" value="F:hydrolase activity"/>
    <property type="evidence" value="ECO:0007669"/>
    <property type="project" value="UniProtKB-KW"/>
</dbReference>
<sequence>MIRLNVEEMQKNSILDSNFIESLNGIYTIKALCSEKKIVNQIYKSLNDFFDVSLKRNMYDSVTQNLKIMISFLMSAFVLWIGSYDIINGKITIGELNLSIHYLYFSLHLYKT</sequence>
<dbReference type="GO" id="GO:0005886">
    <property type="term" value="C:plasma membrane"/>
    <property type="evidence" value="ECO:0007669"/>
    <property type="project" value="UniProtKB-SubCell"/>
</dbReference>
<keyword evidence="2 5" id="KW-0812">Transmembrane</keyword>